<keyword evidence="6 7" id="KW-0472">Membrane</keyword>
<proteinExistence type="predicted"/>
<evidence type="ECO:0000256" key="7">
    <source>
        <dbReference type="SAM" id="Phobius"/>
    </source>
</evidence>
<feature type="transmembrane region" description="Helical" evidence="7">
    <location>
        <begin position="421"/>
        <end position="438"/>
    </location>
</feature>
<keyword evidence="4 7" id="KW-0812">Transmembrane</keyword>
<dbReference type="InterPro" id="IPR052031">
    <property type="entry name" value="Membrane_Transporter-Flippase"/>
</dbReference>
<dbReference type="InterPro" id="IPR002528">
    <property type="entry name" value="MATE_fam"/>
</dbReference>
<evidence type="ECO:0000256" key="2">
    <source>
        <dbReference type="ARBA" id="ARBA00022448"/>
    </source>
</evidence>
<gene>
    <name evidence="8" type="ORF">H8716_09435</name>
</gene>
<evidence type="ECO:0000256" key="3">
    <source>
        <dbReference type="ARBA" id="ARBA00022475"/>
    </source>
</evidence>
<evidence type="ECO:0000256" key="1">
    <source>
        <dbReference type="ARBA" id="ARBA00004651"/>
    </source>
</evidence>
<evidence type="ECO:0000256" key="5">
    <source>
        <dbReference type="ARBA" id="ARBA00022989"/>
    </source>
</evidence>
<keyword evidence="9" id="KW-1185">Reference proteome</keyword>
<feature type="transmembrane region" description="Helical" evidence="7">
    <location>
        <begin position="141"/>
        <end position="161"/>
    </location>
</feature>
<dbReference type="EMBL" id="JACRSZ010000008">
    <property type="protein sequence ID" value="MBC8573304.1"/>
    <property type="molecule type" value="Genomic_DNA"/>
</dbReference>
<feature type="transmembrane region" description="Helical" evidence="7">
    <location>
        <begin position="62"/>
        <end position="91"/>
    </location>
</feature>
<feature type="transmembrane region" description="Helical" evidence="7">
    <location>
        <begin position="198"/>
        <end position="218"/>
    </location>
</feature>
<dbReference type="PANTHER" id="PTHR43549">
    <property type="entry name" value="MULTIDRUG RESISTANCE PROTEIN YPNP-RELATED"/>
    <property type="match status" value="1"/>
</dbReference>
<keyword evidence="3" id="KW-1003">Cell membrane</keyword>
<dbReference type="Pfam" id="PF01554">
    <property type="entry name" value="MatE"/>
    <property type="match status" value="2"/>
</dbReference>
<accession>A0ABR7NA64</accession>
<protein>
    <submittedName>
        <fullName evidence="8">MATE family efflux transporter</fullName>
    </submittedName>
</protein>
<dbReference type="CDD" id="cd13138">
    <property type="entry name" value="MATE_yoeA_like"/>
    <property type="match status" value="1"/>
</dbReference>
<dbReference type="NCBIfam" id="TIGR00797">
    <property type="entry name" value="matE"/>
    <property type="match status" value="1"/>
</dbReference>
<feature type="transmembrane region" description="Helical" evidence="7">
    <location>
        <begin position="103"/>
        <end position="129"/>
    </location>
</feature>
<evidence type="ECO:0000313" key="8">
    <source>
        <dbReference type="EMBL" id="MBC8573304.1"/>
    </source>
</evidence>
<feature type="transmembrane region" description="Helical" evidence="7">
    <location>
        <begin position="392"/>
        <end position="415"/>
    </location>
</feature>
<dbReference type="InterPro" id="IPR048279">
    <property type="entry name" value="MdtK-like"/>
</dbReference>
<feature type="transmembrane region" description="Helical" evidence="7">
    <location>
        <begin position="173"/>
        <end position="192"/>
    </location>
</feature>
<feature type="transmembrane region" description="Helical" evidence="7">
    <location>
        <begin position="362"/>
        <end position="380"/>
    </location>
</feature>
<name>A0ABR7NA64_9FIRM</name>
<feature type="transmembrane region" description="Helical" evidence="7">
    <location>
        <begin position="325"/>
        <end position="350"/>
    </location>
</feature>
<keyword evidence="5 7" id="KW-1133">Transmembrane helix</keyword>
<organism evidence="8 9">
    <name type="scientific">Jingyaoa shaoxingensis</name>
    <dbReference type="NCBI Taxonomy" id="2763671"/>
    <lineage>
        <taxon>Bacteria</taxon>
        <taxon>Bacillati</taxon>
        <taxon>Bacillota</taxon>
        <taxon>Clostridia</taxon>
        <taxon>Lachnospirales</taxon>
        <taxon>Lachnospiraceae</taxon>
        <taxon>Jingyaoa</taxon>
    </lineage>
</organism>
<reference evidence="8 9" key="1">
    <citation type="submission" date="2020-08" db="EMBL/GenBank/DDBJ databases">
        <title>Genome public.</title>
        <authorList>
            <person name="Liu C."/>
            <person name="Sun Q."/>
        </authorList>
    </citation>
    <scope>NUCLEOTIDE SEQUENCE [LARGE SCALE GENOMIC DNA]</scope>
    <source>
        <strain evidence="8 9">NSJ-46</strain>
    </source>
</reference>
<dbReference type="Proteomes" id="UP000657421">
    <property type="component" value="Unassembled WGS sequence"/>
</dbReference>
<dbReference type="RefSeq" id="WP_249308428.1">
    <property type="nucleotide sequence ID" value="NZ_JACRSZ010000008.1"/>
</dbReference>
<evidence type="ECO:0000256" key="6">
    <source>
        <dbReference type="ARBA" id="ARBA00023136"/>
    </source>
</evidence>
<keyword evidence="2" id="KW-0813">Transport</keyword>
<comment type="subcellular location">
    <subcellularLocation>
        <location evidence="1">Cell membrane</location>
        <topology evidence="1">Multi-pass membrane protein</topology>
    </subcellularLocation>
</comment>
<evidence type="ECO:0000256" key="4">
    <source>
        <dbReference type="ARBA" id="ARBA00022692"/>
    </source>
</evidence>
<dbReference type="PANTHER" id="PTHR43549:SF3">
    <property type="entry name" value="MULTIDRUG RESISTANCE PROTEIN YPNP-RELATED"/>
    <property type="match status" value="1"/>
</dbReference>
<comment type="caution">
    <text evidence="8">The sequence shown here is derived from an EMBL/GenBank/DDBJ whole genome shotgun (WGS) entry which is preliminary data.</text>
</comment>
<sequence>MGIFKCKNAEVHMEQGPIGRTLLMFAAPILLSQILQQMYSIADCMIVGHFGGGNGLAAAGEAALILSVIINFFVGFSTGVSAVTAAAFGGFQYQKLSRILHAVVLMSLISGAVMTVAGIGCSGIFLQWIHCPEEVFSPAQYYLRICMMGIIPQFIYNMGNAILRSLGNTREPLYFLTFSSGLNLVLDVLFVIGLGMGLPGAGVATVISQWVLAMLMIWKMIRLDVRYNLQITRLFGDLKELPEIINTGLPSGMQAVFMSISSLLIQDSINSFGADAAAGMVVFARVEGFLYYPAFSYGMALTGFIGQNYGAGKMDRVQEGMKKSILTLSAFTVAAGGILMLAAPVILKLFTSDPEILRNGQQAILCIFPFYFLYAINQVYIGGLKGLGHTGFPMLCSLLCYCIFRVVWCRILLLLFWDIRVIYFSYDVSWIIMIALLVSQYQKNVILYGFGLHSVLR</sequence>
<evidence type="ECO:0000313" key="9">
    <source>
        <dbReference type="Proteomes" id="UP000657421"/>
    </source>
</evidence>
<dbReference type="PIRSF" id="PIRSF006603">
    <property type="entry name" value="DinF"/>
    <property type="match status" value="1"/>
</dbReference>